<evidence type="ECO:0000256" key="4">
    <source>
        <dbReference type="ARBA" id="ARBA00022692"/>
    </source>
</evidence>
<evidence type="ECO:0000256" key="2">
    <source>
        <dbReference type="ARBA" id="ARBA00022475"/>
    </source>
</evidence>
<gene>
    <name evidence="9" type="ORF">JYB65_09350</name>
</gene>
<dbReference type="PIRSF" id="PIRSF006066">
    <property type="entry name" value="HI0050"/>
    <property type="match status" value="1"/>
</dbReference>
<keyword evidence="10" id="KW-1185">Reference proteome</keyword>
<dbReference type="PANTHER" id="PTHR33362">
    <property type="entry name" value="SIALIC ACID TRAP TRANSPORTER PERMEASE PROTEIN SIAT-RELATED"/>
    <property type="match status" value="1"/>
</dbReference>
<dbReference type="Pfam" id="PF06808">
    <property type="entry name" value="DctM"/>
    <property type="match status" value="1"/>
</dbReference>
<feature type="transmembrane region" description="Helical" evidence="7">
    <location>
        <begin position="7"/>
        <end position="34"/>
    </location>
</feature>
<comment type="subcellular location">
    <subcellularLocation>
        <location evidence="1">Cell inner membrane</location>
        <topology evidence="1">Multi-pass membrane protein</topology>
    </subcellularLocation>
</comment>
<dbReference type="GO" id="GO:0022857">
    <property type="term" value="F:transmembrane transporter activity"/>
    <property type="evidence" value="ECO:0007669"/>
    <property type="project" value="TreeGrafter"/>
</dbReference>
<feature type="transmembrane region" description="Helical" evidence="7">
    <location>
        <begin position="269"/>
        <end position="293"/>
    </location>
</feature>
<dbReference type="PANTHER" id="PTHR33362:SF3">
    <property type="entry name" value="SIALIC ACID TRAP TRANSPORTER PERMEASE PROTEIN SIAT"/>
    <property type="match status" value="1"/>
</dbReference>
<dbReference type="RefSeq" id="WP_206582398.1">
    <property type="nucleotide sequence ID" value="NZ_JAFJZZ010000003.1"/>
</dbReference>
<dbReference type="InterPro" id="IPR004681">
    <property type="entry name" value="TRAP_DctM"/>
</dbReference>
<evidence type="ECO:0000313" key="9">
    <source>
        <dbReference type="EMBL" id="MBN7773566.1"/>
    </source>
</evidence>
<evidence type="ECO:0000256" key="3">
    <source>
        <dbReference type="ARBA" id="ARBA00022519"/>
    </source>
</evidence>
<evidence type="ECO:0000256" key="5">
    <source>
        <dbReference type="ARBA" id="ARBA00022989"/>
    </source>
</evidence>
<reference evidence="9" key="1">
    <citation type="submission" date="2021-02" db="EMBL/GenBank/DDBJ databases">
        <title>Abyssanaerobacter marinus gen.nov., sp., nov, anaerobic bacterium isolated from the Onnuri vent field of Indian Ocean and suggestion of Mogibacteriaceae fam. nov., and proposal of reclassification of ambiguous this family's genus member.</title>
        <authorList>
            <person name="Kim Y.J."/>
            <person name="Yang J.-A."/>
        </authorList>
    </citation>
    <scope>NUCLEOTIDE SEQUENCE</scope>
    <source>
        <strain evidence="9">DSM 2634</strain>
    </source>
</reference>
<feature type="transmembrane region" description="Helical" evidence="7">
    <location>
        <begin position="396"/>
        <end position="422"/>
    </location>
</feature>
<evidence type="ECO:0000256" key="1">
    <source>
        <dbReference type="ARBA" id="ARBA00004429"/>
    </source>
</evidence>
<evidence type="ECO:0000256" key="7">
    <source>
        <dbReference type="SAM" id="Phobius"/>
    </source>
</evidence>
<keyword evidence="5 7" id="KW-1133">Transmembrane helix</keyword>
<sequence>MEIAVLFICMLGLIIIGMPIGYAIGAATLVSLIVYTDIPLILIAQNAIKGVDSFPLMAIPFFILAGTLMTHGGIAKRILNFANVFIGRITGGLGIVTTVGCMFFGAISGSAIATTSAMGSMMIPAMEEKKYERSFGAAICASAGTIGIIIPPSIPFVVYGVVTNTSIGDLFIAGIIPGILMGIALMIACYIVSKKRGYVGDHVPFSMARVWTEFKSAIWALLAPVIVLGGIYGGIFTPTEAAVISVIYSFIIGGFVYKELNLKNIKQALFDTVVINGITTFMIGLSTVFSTYLSLNQIPQKIADFLLGVTDNAILLLLLINLFLLVVGCLVDNIPACIILAPILLPVVSNLGMSPIQFGIVLTMNLAIGFVTPPYGPNLFVASSIAHISVDSMFKNIVPFILALFIVLMIVTYFPAASMFMVDMMAR</sequence>
<keyword evidence="4 7" id="KW-0812">Transmembrane</keyword>
<dbReference type="AlphaFoldDB" id="A0A939D9A2"/>
<dbReference type="EMBL" id="JAFJZZ010000003">
    <property type="protein sequence ID" value="MBN7773566.1"/>
    <property type="molecule type" value="Genomic_DNA"/>
</dbReference>
<name>A0A939D9A2_CLOAM</name>
<dbReference type="InterPro" id="IPR010656">
    <property type="entry name" value="DctM"/>
</dbReference>
<feature type="transmembrane region" description="Helical" evidence="7">
    <location>
        <begin position="214"/>
        <end position="235"/>
    </location>
</feature>
<keyword evidence="6 7" id="KW-0472">Membrane</keyword>
<keyword evidence="3" id="KW-0997">Cell inner membrane</keyword>
<evidence type="ECO:0000259" key="8">
    <source>
        <dbReference type="Pfam" id="PF06808"/>
    </source>
</evidence>
<feature type="transmembrane region" description="Helical" evidence="7">
    <location>
        <begin position="170"/>
        <end position="193"/>
    </location>
</feature>
<feature type="transmembrane region" description="Helical" evidence="7">
    <location>
        <begin position="313"/>
        <end position="344"/>
    </location>
</feature>
<feature type="transmembrane region" description="Helical" evidence="7">
    <location>
        <begin position="54"/>
        <end position="71"/>
    </location>
</feature>
<accession>A0A939D9A2</accession>
<proteinExistence type="predicted"/>
<comment type="caution">
    <text evidence="9">The sequence shown here is derived from an EMBL/GenBank/DDBJ whole genome shotgun (WGS) entry which is preliminary data.</text>
</comment>
<feature type="transmembrane region" description="Helical" evidence="7">
    <location>
        <begin position="135"/>
        <end position="158"/>
    </location>
</feature>
<dbReference type="NCBIfam" id="TIGR00786">
    <property type="entry name" value="dctM"/>
    <property type="match status" value="1"/>
</dbReference>
<organism evidence="9 10">
    <name type="scientific">Clostridium aminobutyricum</name>
    <dbReference type="NCBI Taxonomy" id="33953"/>
    <lineage>
        <taxon>Bacteria</taxon>
        <taxon>Bacillati</taxon>
        <taxon>Bacillota</taxon>
        <taxon>Clostridia</taxon>
        <taxon>Eubacteriales</taxon>
        <taxon>Clostridiaceae</taxon>
        <taxon>Clostridium</taxon>
    </lineage>
</organism>
<dbReference type="Proteomes" id="UP000664545">
    <property type="component" value="Unassembled WGS sequence"/>
</dbReference>
<evidence type="ECO:0000256" key="6">
    <source>
        <dbReference type="ARBA" id="ARBA00023136"/>
    </source>
</evidence>
<protein>
    <submittedName>
        <fullName evidence="9">TRAP transporter large permease</fullName>
    </submittedName>
</protein>
<feature type="domain" description="TRAP C4-dicarboxylate transport system permease DctM subunit" evidence="8">
    <location>
        <begin position="7"/>
        <end position="416"/>
    </location>
</feature>
<evidence type="ECO:0000313" key="10">
    <source>
        <dbReference type="Proteomes" id="UP000664545"/>
    </source>
</evidence>
<keyword evidence="2" id="KW-1003">Cell membrane</keyword>
<dbReference type="GO" id="GO:0005886">
    <property type="term" value="C:plasma membrane"/>
    <property type="evidence" value="ECO:0007669"/>
    <property type="project" value="UniProtKB-SubCell"/>
</dbReference>
<feature type="transmembrane region" description="Helical" evidence="7">
    <location>
        <begin position="241"/>
        <end position="257"/>
    </location>
</feature>